<dbReference type="Proteomes" id="UP000335636">
    <property type="component" value="Unassembled WGS sequence"/>
</dbReference>
<accession>A0A5E4AY31</accession>
<proteinExistence type="predicted"/>
<sequence length="132" mass="14103">MAHFLCPPDTVSEGGWGGAEQGLHPGWGPWLSGGGPQRPGIPQPLERRALGVEHCPSSARALLGSEEPDSFLALAGVEILGLGAASGCRIPLDPGYLEKRWAVRAPGTFRRPAEIRRWRGPQGLKAAPRLRE</sequence>
<gene>
    <name evidence="2" type="ORF">MONAX_5E012902</name>
</gene>
<keyword evidence="3" id="KW-1185">Reference proteome</keyword>
<protein>
    <submittedName>
        <fullName evidence="2">Uncharacterized protein</fullName>
    </submittedName>
</protein>
<dbReference type="AlphaFoldDB" id="A0A5E4AY31"/>
<name>A0A5E4AY31_MARMO</name>
<evidence type="ECO:0000256" key="1">
    <source>
        <dbReference type="SAM" id="MobiDB-lite"/>
    </source>
</evidence>
<dbReference type="EMBL" id="CABDUW010000197">
    <property type="protein sequence ID" value="VTJ62304.1"/>
    <property type="molecule type" value="Genomic_DNA"/>
</dbReference>
<evidence type="ECO:0000313" key="3">
    <source>
        <dbReference type="Proteomes" id="UP000335636"/>
    </source>
</evidence>
<organism evidence="2 3">
    <name type="scientific">Marmota monax</name>
    <name type="common">Woodchuck</name>
    <dbReference type="NCBI Taxonomy" id="9995"/>
    <lineage>
        <taxon>Eukaryota</taxon>
        <taxon>Metazoa</taxon>
        <taxon>Chordata</taxon>
        <taxon>Craniata</taxon>
        <taxon>Vertebrata</taxon>
        <taxon>Euteleostomi</taxon>
        <taxon>Mammalia</taxon>
        <taxon>Eutheria</taxon>
        <taxon>Euarchontoglires</taxon>
        <taxon>Glires</taxon>
        <taxon>Rodentia</taxon>
        <taxon>Sciuromorpha</taxon>
        <taxon>Sciuridae</taxon>
        <taxon>Xerinae</taxon>
        <taxon>Marmotini</taxon>
        <taxon>Marmota</taxon>
    </lineage>
</organism>
<evidence type="ECO:0000313" key="2">
    <source>
        <dbReference type="EMBL" id="VTJ62304.1"/>
    </source>
</evidence>
<reference evidence="2" key="1">
    <citation type="submission" date="2019-04" db="EMBL/GenBank/DDBJ databases">
        <authorList>
            <person name="Alioto T."/>
            <person name="Alioto T."/>
        </authorList>
    </citation>
    <scope>NUCLEOTIDE SEQUENCE [LARGE SCALE GENOMIC DNA]</scope>
</reference>
<feature type="region of interest" description="Disordered" evidence="1">
    <location>
        <begin position="112"/>
        <end position="132"/>
    </location>
</feature>
<feature type="region of interest" description="Disordered" evidence="1">
    <location>
        <begin position="24"/>
        <end position="44"/>
    </location>
</feature>
<comment type="caution">
    <text evidence="2">The sequence shown here is derived from an EMBL/GenBank/DDBJ whole genome shotgun (WGS) entry which is preliminary data.</text>
</comment>